<comment type="caution">
    <text evidence="1">The sequence shown here is derived from an EMBL/GenBank/DDBJ whole genome shotgun (WGS) entry which is preliminary data.</text>
</comment>
<proteinExistence type="predicted"/>
<reference evidence="1 2" key="1">
    <citation type="submission" date="2016-09" db="EMBL/GenBank/DDBJ databases">
        <title>The draft genome of Dichanthelium oligosanthes: A C3 panicoid grass species.</title>
        <authorList>
            <person name="Studer A.J."/>
            <person name="Schnable J.C."/>
            <person name="Brutnell T.P."/>
        </authorList>
    </citation>
    <scope>NUCLEOTIDE SEQUENCE [LARGE SCALE GENOMIC DNA]</scope>
    <source>
        <strain evidence="2">cv. Kellogg 1175</strain>
        <tissue evidence="1">Leaf</tissue>
    </source>
</reference>
<accession>A0A1E5V705</accession>
<organism evidence="1 2">
    <name type="scientific">Dichanthelium oligosanthes</name>
    <dbReference type="NCBI Taxonomy" id="888268"/>
    <lineage>
        <taxon>Eukaryota</taxon>
        <taxon>Viridiplantae</taxon>
        <taxon>Streptophyta</taxon>
        <taxon>Embryophyta</taxon>
        <taxon>Tracheophyta</taxon>
        <taxon>Spermatophyta</taxon>
        <taxon>Magnoliopsida</taxon>
        <taxon>Liliopsida</taxon>
        <taxon>Poales</taxon>
        <taxon>Poaceae</taxon>
        <taxon>PACMAD clade</taxon>
        <taxon>Panicoideae</taxon>
        <taxon>Panicodae</taxon>
        <taxon>Paniceae</taxon>
        <taxon>Dichantheliinae</taxon>
        <taxon>Dichanthelium</taxon>
    </lineage>
</organism>
<dbReference type="Proteomes" id="UP000095767">
    <property type="component" value="Unassembled WGS sequence"/>
</dbReference>
<dbReference type="EMBL" id="LWDX02049370">
    <property type="protein sequence ID" value="OEL20888.1"/>
    <property type="molecule type" value="Genomic_DNA"/>
</dbReference>
<sequence>METAAQGCFFGKDVSAQGGFFGTGCTSMVMSMMGMEEIGEYQRMMESASAALAATHSSDADSTAAA</sequence>
<gene>
    <name evidence="1" type="ORF">BAE44_0018095</name>
</gene>
<protein>
    <submittedName>
        <fullName evidence="1">Uncharacterized protein</fullName>
    </submittedName>
</protein>
<evidence type="ECO:0000313" key="2">
    <source>
        <dbReference type="Proteomes" id="UP000095767"/>
    </source>
</evidence>
<dbReference type="AlphaFoldDB" id="A0A1E5V705"/>
<evidence type="ECO:0000313" key="1">
    <source>
        <dbReference type="EMBL" id="OEL20888.1"/>
    </source>
</evidence>
<keyword evidence="2" id="KW-1185">Reference proteome</keyword>
<name>A0A1E5V705_9POAL</name>